<reference evidence="2" key="1">
    <citation type="journal article" date="2018" name="Nat. Plants">
        <title>Whole-genome landscape of Medicago truncatula symbiotic genes.</title>
        <authorList>
            <person name="Pecrix Y."/>
            <person name="Gamas P."/>
            <person name="Carrere S."/>
        </authorList>
    </citation>
    <scope>NUCLEOTIDE SEQUENCE</scope>
    <source>
        <tissue evidence="2">Leaves</tissue>
    </source>
</reference>
<dbReference type="Gramene" id="rna15479">
    <property type="protein sequence ID" value="RHN67299.1"/>
    <property type="gene ID" value="gene15479"/>
</dbReference>
<dbReference type="Proteomes" id="UP000265566">
    <property type="component" value="Chromosome 3"/>
</dbReference>
<organism evidence="2">
    <name type="scientific">Medicago truncatula</name>
    <name type="common">Barrel medic</name>
    <name type="synonym">Medicago tribuloides</name>
    <dbReference type="NCBI Taxonomy" id="3880"/>
    <lineage>
        <taxon>Eukaryota</taxon>
        <taxon>Viridiplantae</taxon>
        <taxon>Streptophyta</taxon>
        <taxon>Embryophyta</taxon>
        <taxon>Tracheophyta</taxon>
        <taxon>Spermatophyta</taxon>
        <taxon>Magnoliopsida</taxon>
        <taxon>eudicotyledons</taxon>
        <taxon>Gunneridae</taxon>
        <taxon>Pentapetalae</taxon>
        <taxon>rosids</taxon>
        <taxon>fabids</taxon>
        <taxon>Fabales</taxon>
        <taxon>Fabaceae</taxon>
        <taxon>Papilionoideae</taxon>
        <taxon>50 kb inversion clade</taxon>
        <taxon>NPAAA clade</taxon>
        <taxon>Hologalegina</taxon>
        <taxon>IRL clade</taxon>
        <taxon>Trifolieae</taxon>
        <taxon>Medicago</taxon>
    </lineage>
</organism>
<comment type="caution">
    <text evidence="2">The sequence shown here is derived from an EMBL/GenBank/DDBJ whole genome shotgun (WGS) entry which is preliminary data.</text>
</comment>
<dbReference type="EMBL" id="PSQE01000003">
    <property type="protein sequence ID" value="RHN67299.1"/>
    <property type="molecule type" value="Genomic_DNA"/>
</dbReference>
<evidence type="ECO:0000313" key="2">
    <source>
        <dbReference type="EMBL" id="RHN67299.1"/>
    </source>
</evidence>
<proteinExistence type="predicted"/>
<protein>
    <submittedName>
        <fullName evidence="2">Uncharacterized protein</fullName>
    </submittedName>
</protein>
<name>A0A396INS0_MEDTR</name>
<evidence type="ECO:0000256" key="1">
    <source>
        <dbReference type="SAM" id="MobiDB-lite"/>
    </source>
</evidence>
<feature type="region of interest" description="Disordered" evidence="1">
    <location>
        <begin position="1"/>
        <end position="21"/>
    </location>
</feature>
<accession>A0A396INS0</accession>
<gene>
    <name evidence="2" type="ORF">MtrunA17_Chr3g0101301</name>
</gene>
<dbReference type="AlphaFoldDB" id="A0A396INS0"/>
<sequence length="134" mass="15713">MMDGGFGYTNQRKMKETKSSPSMDESMNIITLKCHGERVSVVRVAGIESIFRREFFSCPFSKDHKYNLFFFFVWVDEAEALGLLNGTLDQDVYKAGLLRKKDNLKKRNACNYWQNCSDIWKLHLMEKIQILKSR</sequence>